<dbReference type="NCBIfam" id="TIGR04089">
    <property type="entry name" value="exp_by_SipW_III"/>
    <property type="match status" value="1"/>
</dbReference>
<evidence type="ECO:0000313" key="2">
    <source>
        <dbReference type="EMBL" id="AYG04167.1"/>
    </source>
</evidence>
<dbReference type="EMBL" id="CP032624">
    <property type="protein sequence ID" value="AYG04167.1"/>
    <property type="molecule type" value="Genomic_DNA"/>
</dbReference>
<dbReference type="RefSeq" id="WP_120789697.1">
    <property type="nucleotide sequence ID" value="NZ_CP032624.1"/>
</dbReference>
<proteinExistence type="predicted"/>
<dbReference type="InterPro" id="IPR024006">
    <property type="entry name" value="Alt_signal_exp_actinobact"/>
</dbReference>
<dbReference type="InterPro" id="IPR023833">
    <property type="entry name" value="Signal_pept_SipW-depend-type"/>
</dbReference>
<sequence>MNKLIKGAVAGAAGIALLLGGAGTFAAWNSSKTATPGTGVQTGHLSIDAATADGWYSDSSLTSGVDTANFHAVPGDTLYYKATATIAATGDNLAAKIGVDPTTLGATLGNKGATGTVTASVLKVTGTGITDDNGVYSFDATGSDIIATVVIEVDFPFGDDTENTLADGQGASISLNPIDITLTQIEKTA</sequence>
<dbReference type="KEGG" id="gry:D7I44_11925"/>
<dbReference type="AlphaFoldDB" id="A0A387BT98"/>
<evidence type="ECO:0000313" key="3">
    <source>
        <dbReference type="Proteomes" id="UP000275069"/>
    </source>
</evidence>
<gene>
    <name evidence="2" type="ORF">D7I44_11925</name>
</gene>
<protein>
    <submittedName>
        <fullName evidence="2">Alternate-type signal peptide domain-containing protein</fullName>
    </submittedName>
</protein>
<accession>A0A387BT98</accession>
<keyword evidence="3" id="KW-1185">Reference proteome</keyword>
<reference evidence="2 3" key="1">
    <citation type="submission" date="2018-09" db="EMBL/GenBank/DDBJ databases">
        <title>Genome sequencing of strain 2DFW10M-5.</title>
        <authorList>
            <person name="Heo J."/>
            <person name="Kim S.-J."/>
            <person name="Kwon S.-W."/>
        </authorList>
    </citation>
    <scope>NUCLEOTIDE SEQUENCE [LARGE SCALE GENOMIC DNA]</scope>
    <source>
        <strain evidence="2 3">2DFW10M-5</strain>
    </source>
</reference>
<feature type="signal peptide" evidence="1">
    <location>
        <begin position="1"/>
        <end position="26"/>
    </location>
</feature>
<organism evidence="2 3">
    <name type="scientific">Gryllotalpicola protaetiae</name>
    <dbReference type="NCBI Taxonomy" id="2419771"/>
    <lineage>
        <taxon>Bacteria</taxon>
        <taxon>Bacillati</taxon>
        <taxon>Actinomycetota</taxon>
        <taxon>Actinomycetes</taxon>
        <taxon>Micrococcales</taxon>
        <taxon>Microbacteriaceae</taxon>
        <taxon>Gryllotalpicola</taxon>
    </lineage>
</organism>
<dbReference type="OrthoDB" id="4466954at2"/>
<keyword evidence="1" id="KW-0732">Signal</keyword>
<dbReference type="Proteomes" id="UP000275069">
    <property type="component" value="Chromosome"/>
</dbReference>
<name>A0A387BT98_9MICO</name>
<feature type="chain" id="PRO_5017238118" evidence="1">
    <location>
        <begin position="27"/>
        <end position="189"/>
    </location>
</feature>
<dbReference type="NCBIfam" id="TIGR04088">
    <property type="entry name" value="cognate_SipW"/>
    <property type="match status" value="1"/>
</dbReference>
<evidence type="ECO:0000256" key="1">
    <source>
        <dbReference type="SAM" id="SignalP"/>
    </source>
</evidence>